<dbReference type="InterPro" id="IPR011010">
    <property type="entry name" value="DNA_brk_join_enz"/>
</dbReference>
<dbReference type="Proteomes" id="UP000321058">
    <property type="component" value="Unassembled WGS sequence"/>
</dbReference>
<dbReference type="OrthoDB" id="7873969at2"/>
<dbReference type="RefSeq" id="WP_147151026.1">
    <property type="nucleotide sequence ID" value="NZ_BKAJ01000070.1"/>
</dbReference>
<comment type="caution">
    <text evidence="2">The sequence shown here is derived from an EMBL/GenBank/DDBJ whole genome shotgun (WGS) entry which is preliminary data.</text>
</comment>
<protein>
    <submittedName>
        <fullName evidence="2">Uncharacterized protein</fullName>
    </submittedName>
</protein>
<proteinExistence type="predicted"/>
<sequence length="106" mass="12115">MTVTTFFHDPAGRPWKDADAFRDAFNALRDRLANNHASFETRYYVGLDPKDALRLPTNKLTMRTMRHTCITLNHDAGVPRELIRGITGHELNTIDQVLKCYAAVTR</sequence>
<keyword evidence="1" id="KW-0233">DNA recombination</keyword>
<dbReference type="AlphaFoldDB" id="A0A512NCT5"/>
<keyword evidence="3" id="KW-1185">Reference proteome</keyword>
<evidence type="ECO:0000313" key="3">
    <source>
        <dbReference type="Proteomes" id="UP000321058"/>
    </source>
</evidence>
<dbReference type="Gene3D" id="1.10.443.10">
    <property type="entry name" value="Intergrase catalytic core"/>
    <property type="match status" value="1"/>
</dbReference>
<dbReference type="GO" id="GO:0006310">
    <property type="term" value="P:DNA recombination"/>
    <property type="evidence" value="ECO:0007669"/>
    <property type="project" value="UniProtKB-KW"/>
</dbReference>
<gene>
    <name evidence="2" type="ORF">RSO01_39340</name>
</gene>
<name>A0A512NCT5_9HYPH</name>
<evidence type="ECO:0000313" key="2">
    <source>
        <dbReference type="EMBL" id="GEP56768.1"/>
    </source>
</evidence>
<dbReference type="EMBL" id="BKAJ01000070">
    <property type="protein sequence ID" value="GEP56768.1"/>
    <property type="molecule type" value="Genomic_DNA"/>
</dbReference>
<organism evidence="2 3">
    <name type="scientific">Reyranella soli</name>
    <dbReference type="NCBI Taxonomy" id="1230389"/>
    <lineage>
        <taxon>Bacteria</taxon>
        <taxon>Pseudomonadati</taxon>
        <taxon>Pseudomonadota</taxon>
        <taxon>Alphaproteobacteria</taxon>
        <taxon>Hyphomicrobiales</taxon>
        <taxon>Reyranellaceae</taxon>
        <taxon>Reyranella</taxon>
    </lineage>
</organism>
<dbReference type="InterPro" id="IPR013762">
    <property type="entry name" value="Integrase-like_cat_sf"/>
</dbReference>
<accession>A0A512NCT5</accession>
<reference evidence="2 3" key="1">
    <citation type="submission" date="2019-07" db="EMBL/GenBank/DDBJ databases">
        <title>Whole genome shotgun sequence of Reyranella soli NBRC 108950.</title>
        <authorList>
            <person name="Hosoyama A."/>
            <person name="Uohara A."/>
            <person name="Ohji S."/>
            <person name="Ichikawa N."/>
        </authorList>
    </citation>
    <scope>NUCLEOTIDE SEQUENCE [LARGE SCALE GENOMIC DNA]</scope>
    <source>
        <strain evidence="2 3">NBRC 108950</strain>
    </source>
</reference>
<dbReference type="SUPFAM" id="SSF56349">
    <property type="entry name" value="DNA breaking-rejoining enzymes"/>
    <property type="match status" value="1"/>
</dbReference>
<dbReference type="GO" id="GO:0015074">
    <property type="term" value="P:DNA integration"/>
    <property type="evidence" value="ECO:0007669"/>
    <property type="project" value="InterPro"/>
</dbReference>
<evidence type="ECO:0000256" key="1">
    <source>
        <dbReference type="ARBA" id="ARBA00023172"/>
    </source>
</evidence>
<dbReference type="GO" id="GO:0003677">
    <property type="term" value="F:DNA binding"/>
    <property type="evidence" value="ECO:0007669"/>
    <property type="project" value="InterPro"/>
</dbReference>